<organism evidence="1 2">
    <name type="scientific">Mycolicibacterium pulveris</name>
    <name type="common">Mycobacterium pulveris</name>
    <dbReference type="NCBI Taxonomy" id="36813"/>
    <lineage>
        <taxon>Bacteria</taxon>
        <taxon>Bacillati</taxon>
        <taxon>Actinomycetota</taxon>
        <taxon>Actinomycetes</taxon>
        <taxon>Mycobacteriales</taxon>
        <taxon>Mycobacteriaceae</taxon>
        <taxon>Mycolicibacterium</taxon>
    </lineage>
</organism>
<evidence type="ECO:0000313" key="2">
    <source>
        <dbReference type="Proteomes" id="UP000467252"/>
    </source>
</evidence>
<gene>
    <name evidence="1" type="ORF">MPUL_43270</name>
</gene>
<dbReference type="RefSeq" id="WP_163903796.1">
    <property type="nucleotide sequence ID" value="NZ_AP022599.1"/>
</dbReference>
<reference evidence="1 2" key="1">
    <citation type="journal article" date="2019" name="Emerg. Microbes Infect.">
        <title>Comprehensive subspecies identification of 175 nontuberculous mycobacteria species based on 7547 genomic profiles.</title>
        <authorList>
            <person name="Matsumoto Y."/>
            <person name="Kinjo T."/>
            <person name="Motooka D."/>
            <person name="Nabeya D."/>
            <person name="Jung N."/>
            <person name="Uechi K."/>
            <person name="Horii T."/>
            <person name="Iida T."/>
            <person name="Fujita J."/>
            <person name="Nakamura S."/>
        </authorList>
    </citation>
    <scope>NUCLEOTIDE SEQUENCE [LARGE SCALE GENOMIC DNA]</scope>
    <source>
        <strain evidence="1 2">JCM 6370</strain>
    </source>
</reference>
<protein>
    <submittedName>
        <fullName evidence="1">Uncharacterized protein</fullName>
    </submittedName>
</protein>
<evidence type="ECO:0000313" key="1">
    <source>
        <dbReference type="EMBL" id="BBY83169.1"/>
    </source>
</evidence>
<dbReference type="EMBL" id="AP022599">
    <property type="protein sequence ID" value="BBY83169.1"/>
    <property type="molecule type" value="Genomic_DNA"/>
</dbReference>
<proteinExistence type="predicted"/>
<keyword evidence="2" id="KW-1185">Reference proteome</keyword>
<dbReference type="Proteomes" id="UP000467252">
    <property type="component" value="Chromosome"/>
</dbReference>
<dbReference type="AlphaFoldDB" id="A0A7I7URI5"/>
<accession>A0A7I7URI5</accession>
<sequence>MSAPQALRNLLDEGAVLAGSCYDGLSAAVLCEAARAVLASRSDEPLQGLGLSPMALFELVGIREWDAFQSVLTADARKPV</sequence>
<name>A0A7I7URI5_MYCPV</name>